<organism evidence="1">
    <name type="scientific">Macaca fascicularis</name>
    <name type="common">Crab-eating macaque</name>
    <name type="synonym">Cynomolgus monkey</name>
    <dbReference type="NCBI Taxonomy" id="9541"/>
    <lineage>
        <taxon>Eukaryota</taxon>
        <taxon>Metazoa</taxon>
        <taxon>Chordata</taxon>
        <taxon>Craniata</taxon>
        <taxon>Vertebrata</taxon>
        <taxon>Euteleostomi</taxon>
        <taxon>Mammalia</taxon>
        <taxon>Eutheria</taxon>
        <taxon>Euarchontoglires</taxon>
        <taxon>Primates</taxon>
        <taxon>Haplorrhini</taxon>
        <taxon>Catarrhini</taxon>
        <taxon>Cercopithecidae</taxon>
        <taxon>Cercopithecinae</taxon>
        <taxon>Macaca</taxon>
    </lineage>
</organism>
<dbReference type="EMBL" id="AB174117">
    <property type="protein sequence ID" value="BAE91179.1"/>
    <property type="molecule type" value="mRNA"/>
</dbReference>
<sequence>MEGTQNLRVKWNTKMFLNRQDYATHLRLECHHCKIFLSFVKRNIILNPLG</sequence>
<accession>I7GJ73</accession>
<evidence type="ECO:0000313" key="1">
    <source>
        <dbReference type="EMBL" id="BAE91179.1"/>
    </source>
</evidence>
<proteinExistence type="evidence at transcript level"/>
<name>I7GJ73_MACFA</name>
<dbReference type="AlphaFoldDB" id="I7GJ73"/>
<reference evidence="1" key="1">
    <citation type="journal article" date="2007" name="PLoS Biol.">
        <title>Rate of evolution in brain-expressed genes in humans and other primates.</title>
        <authorList>
            <person name="Wang H.-Y."/>
            <person name="Chien H.-C."/>
            <person name="Osada N."/>
            <person name="Hashimoto K."/>
            <person name="Sugano S."/>
            <person name="Gojobori T."/>
            <person name="Chou C.-K."/>
            <person name="Tsai S.-F."/>
            <person name="Wu C.-I."/>
            <person name="Shen C.-K.J."/>
        </authorList>
    </citation>
    <scope>NUCLEOTIDE SEQUENCE</scope>
</reference>
<protein>
    <submittedName>
        <fullName evidence="1">Macaca fascicularis brain cDNA clone: QmoA-12384, similar to human CGI-90 protein (CGI-90), mRNA, RefSeq: NM_016033.1</fullName>
    </submittedName>
</protein>